<evidence type="ECO:0000313" key="1">
    <source>
        <dbReference type="EMBL" id="MTH29831.1"/>
    </source>
</evidence>
<keyword evidence="2" id="KW-1185">Reference proteome</keyword>
<protein>
    <submittedName>
        <fullName evidence="1">Uncharacterized protein</fullName>
    </submittedName>
</protein>
<evidence type="ECO:0000313" key="2">
    <source>
        <dbReference type="Proteomes" id="UP000488936"/>
    </source>
</evidence>
<sequence length="161" mass="18700">MQLISVDFQSFIDNYSDSDREFLNVDWNGKYGAKFKDENHLFRLQIAEAVCEQLHQVDLGLIRDLFITLGQVTKLNFSVYRNYHLLAQELLERGGVDYLFDYVCAAHISFDAYLSTANIVLSSSRKQELLVYFDYLRANSTDAEVQKLLSDQMRSRFATED</sequence>
<gene>
    <name evidence="1" type="ORF">GJV77_07850</name>
</gene>
<name>A0A7K1GLY8_9FLAO</name>
<dbReference type="OrthoDB" id="2081715at2"/>
<dbReference type="Proteomes" id="UP000488936">
    <property type="component" value="Unassembled WGS sequence"/>
</dbReference>
<proteinExistence type="predicted"/>
<reference evidence="1 2" key="1">
    <citation type="journal article" date="2006" name="Int. J. Syst. Evol. Microbiol.">
        <title>Myroides pelagicus sp. nov., isolated from seawater in Thailand.</title>
        <authorList>
            <person name="Yoon J."/>
            <person name="Maneerat S."/>
            <person name="Kawai F."/>
            <person name="Yokota A."/>
        </authorList>
    </citation>
    <scope>NUCLEOTIDE SEQUENCE [LARGE SCALE GENOMIC DNA]</scope>
    <source>
        <strain evidence="1 2">SM1T</strain>
    </source>
</reference>
<comment type="caution">
    <text evidence="1">The sequence shown here is derived from an EMBL/GenBank/DDBJ whole genome shotgun (WGS) entry which is preliminary data.</text>
</comment>
<dbReference type="AlphaFoldDB" id="A0A7K1GLY8"/>
<dbReference type="RefSeq" id="WP_155035823.1">
    <property type="nucleotide sequence ID" value="NZ_JAYMMG010000004.1"/>
</dbReference>
<organism evidence="1 2">
    <name type="scientific">Myroides pelagicus</name>
    <dbReference type="NCBI Taxonomy" id="270914"/>
    <lineage>
        <taxon>Bacteria</taxon>
        <taxon>Pseudomonadati</taxon>
        <taxon>Bacteroidota</taxon>
        <taxon>Flavobacteriia</taxon>
        <taxon>Flavobacteriales</taxon>
        <taxon>Flavobacteriaceae</taxon>
        <taxon>Myroides</taxon>
    </lineage>
</organism>
<dbReference type="EMBL" id="WMJY01000014">
    <property type="protein sequence ID" value="MTH29831.1"/>
    <property type="molecule type" value="Genomic_DNA"/>
</dbReference>
<accession>A0A7K1GLY8</accession>